<dbReference type="InterPro" id="IPR004412">
    <property type="entry name" value="GatA"/>
</dbReference>
<evidence type="ECO:0000256" key="1">
    <source>
        <dbReference type="ARBA" id="ARBA00008069"/>
    </source>
</evidence>
<feature type="domain" description="Amidase" evidence="11">
    <location>
        <begin position="26"/>
        <end position="467"/>
    </location>
</feature>
<dbReference type="PANTHER" id="PTHR11895">
    <property type="entry name" value="TRANSAMIDASE"/>
    <property type="match status" value="1"/>
</dbReference>
<evidence type="ECO:0000256" key="10">
    <source>
        <dbReference type="HAMAP-Rule" id="MF_00120"/>
    </source>
</evidence>
<keyword evidence="8 10" id="KW-0648">Protein biosynthesis</keyword>
<dbReference type="NCBIfam" id="TIGR00132">
    <property type="entry name" value="gatA"/>
    <property type="match status" value="1"/>
</dbReference>
<keyword evidence="7 10" id="KW-0067">ATP-binding</keyword>
<feature type="active site" description="Charge relay system" evidence="10">
    <location>
        <position position="157"/>
    </location>
</feature>
<dbReference type="InterPro" id="IPR036928">
    <property type="entry name" value="AS_sf"/>
</dbReference>
<comment type="similarity">
    <text evidence="1 10">Belongs to the amidase family. GatA subfamily.</text>
</comment>
<evidence type="ECO:0000256" key="5">
    <source>
        <dbReference type="ARBA" id="ARBA00022598"/>
    </source>
</evidence>
<accession>A0ABU7LZ11</accession>
<protein>
    <recommendedName>
        <fullName evidence="4 10">Glutamyl-tRNA(Gln) amidotransferase subunit A</fullName>
        <shortName evidence="10">Glu-ADT subunit A</shortName>
        <ecNumber evidence="3 10">6.3.5.7</ecNumber>
    </recommendedName>
</protein>
<organism evidence="12 13">
    <name type="scientific">Hyphobacterium marinum</name>
    <dbReference type="NCBI Taxonomy" id="3116574"/>
    <lineage>
        <taxon>Bacteria</taxon>
        <taxon>Pseudomonadati</taxon>
        <taxon>Pseudomonadota</taxon>
        <taxon>Alphaproteobacteria</taxon>
        <taxon>Maricaulales</taxon>
        <taxon>Maricaulaceae</taxon>
        <taxon>Hyphobacterium</taxon>
    </lineage>
</organism>
<name>A0ABU7LZ11_9PROT</name>
<comment type="caution">
    <text evidence="12">The sequence shown here is derived from an EMBL/GenBank/DDBJ whole genome shotgun (WGS) entry which is preliminary data.</text>
</comment>
<comment type="function">
    <text evidence="10">Allows the formation of correctly charged Gln-tRNA(Gln) through the transamidation of misacylated Glu-tRNA(Gln) in organisms which lack glutaminyl-tRNA synthetase. The reaction takes place in the presence of glutamine and ATP through an activated gamma-phospho-Glu-tRNA(Gln).</text>
</comment>
<evidence type="ECO:0000259" key="11">
    <source>
        <dbReference type="Pfam" id="PF01425"/>
    </source>
</evidence>
<proteinExistence type="inferred from homology"/>
<evidence type="ECO:0000256" key="4">
    <source>
        <dbReference type="ARBA" id="ARBA00014428"/>
    </source>
</evidence>
<keyword evidence="13" id="KW-1185">Reference proteome</keyword>
<evidence type="ECO:0000313" key="13">
    <source>
        <dbReference type="Proteomes" id="UP001310692"/>
    </source>
</evidence>
<dbReference type="InterPro" id="IPR020556">
    <property type="entry name" value="Amidase_CS"/>
</dbReference>
<keyword evidence="5 10" id="KW-0436">Ligase</keyword>
<gene>
    <name evidence="10 12" type="primary">gatA</name>
    <name evidence="12" type="ORF">V0U35_08925</name>
</gene>
<evidence type="ECO:0000256" key="8">
    <source>
        <dbReference type="ARBA" id="ARBA00022917"/>
    </source>
</evidence>
<sequence length="489" mass="51569">MSDLLSLSLTEITAKLKSREVSATELADAALSASEAANGALNAFSSFDADKTMAMARASDDRLAKGEGGLIEGAPIAMKDLFAVEGVETAASSNILKGFKPTYESTVSAKLWEAGGVFLGKTSMDEFAMGSSNETSNQGPAVNPWRTGDAKLTPGGSSGGSAAAVAADLCFGATGTDTGGSIRQPAAFTGTVGVKGTYGRCSRWGAVAFASSLDHPGPIAKTVRDAAVLMQAMSGHDPKESTSLPNAVPDFAAAAERAVKGMRIGVPKEYRMDGMPEEIETLWSQGVDMLKDAGCEIVDVSLPHTKYALPTYYIIAPAEASSNLARYDGMRYGNRVEGKDLTDTYEQTRAAGFGKEVQRRILIGTYVLSAGYYDAYYLRALKVRRRILEDFKTAFEQCDALLTPSTPSAAFEIGSRSNDPIAMYLNDIFTVTANIAGIPAMSVPVGLDKDGLPLGLQVITPALDEESMFAVGAALEAQAGFTGKPKKWW</sequence>
<evidence type="ECO:0000256" key="9">
    <source>
        <dbReference type="ARBA" id="ARBA00047407"/>
    </source>
</evidence>
<reference evidence="12 13" key="1">
    <citation type="submission" date="2024-01" db="EMBL/GenBank/DDBJ databases">
        <title>Hyphobacterium bacterium isolated from marine sediment.</title>
        <authorList>
            <person name="Zhao S."/>
        </authorList>
    </citation>
    <scope>NUCLEOTIDE SEQUENCE [LARGE SCALE GENOMIC DNA]</scope>
    <source>
        <strain evidence="12 13">Y60-23</strain>
    </source>
</reference>
<evidence type="ECO:0000256" key="2">
    <source>
        <dbReference type="ARBA" id="ARBA00011123"/>
    </source>
</evidence>
<comment type="subunit">
    <text evidence="2 10">Heterotrimer of A, B and C subunits.</text>
</comment>
<dbReference type="PROSITE" id="PS00571">
    <property type="entry name" value="AMIDASES"/>
    <property type="match status" value="1"/>
</dbReference>
<evidence type="ECO:0000256" key="6">
    <source>
        <dbReference type="ARBA" id="ARBA00022741"/>
    </source>
</evidence>
<dbReference type="SUPFAM" id="SSF75304">
    <property type="entry name" value="Amidase signature (AS) enzymes"/>
    <property type="match status" value="1"/>
</dbReference>
<dbReference type="InterPro" id="IPR000120">
    <property type="entry name" value="Amidase"/>
</dbReference>
<keyword evidence="6 10" id="KW-0547">Nucleotide-binding</keyword>
<dbReference type="Pfam" id="PF01425">
    <property type="entry name" value="Amidase"/>
    <property type="match status" value="1"/>
</dbReference>
<dbReference type="PANTHER" id="PTHR11895:SF151">
    <property type="entry name" value="GLUTAMYL-TRNA(GLN) AMIDOTRANSFERASE SUBUNIT A"/>
    <property type="match status" value="1"/>
</dbReference>
<dbReference type="Gene3D" id="3.90.1300.10">
    <property type="entry name" value="Amidase signature (AS) domain"/>
    <property type="match status" value="1"/>
</dbReference>
<feature type="active site" description="Charge relay system" evidence="10">
    <location>
        <position position="79"/>
    </location>
</feature>
<dbReference type="EC" id="6.3.5.7" evidence="3 10"/>
<evidence type="ECO:0000256" key="3">
    <source>
        <dbReference type="ARBA" id="ARBA00012739"/>
    </source>
</evidence>
<dbReference type="HAMAP" id="MF_00120">
    <property type="entry name" value="GatA"/>
    <property type="match status" value="1"/>
</dbReference>
<evidence type="ECO:0000313" key="12">
    <source>
        <dbReference type="EMBL" id="MEE2566801.1"/>
    </source>
</evidence>
<comment type="catalytic activity">
    <reaction evidence="9 10">
        <text>L-glutamyl-tRNA(Gln) + L-glutamine + ATP + H2O = L-glutaminyl-tRNA(Gln) + L-glutamate + ADP + phosphate + H(+)</text>
        <dbReference type="Rhea" id="RHEA:17521"/>
        <dbReference type="Rhea" id="RHEA-COMP:9681"/>
        <dbReference type="Rhea" id="RHEA-COMP:9684"/>
        <dbReference type="ChEBI" id="CHEBI:15377"/>
        <dbReference type="ChEBI" id="CHEBI:15378"/>
        <dbReference type="ChEBI" id="CHEBI:29985"/>
        <dbReference type="ChEBI" id="CHEBI:30616"/>
        <dbReference type="ChEBI" id="CHEBI:43474"/>
        <dbReference type="ChEBI" id="CHEBI:58359"/>
        <dbReference type="ChEBI" id="CHEBI:78520"/>
        <dbReference type="ChEBI" id="CHEBI:78521"/>
        <dbReference type="ChEBI" id="CHEBI:456216"/>
        <dbReference type="EC" id="6.3.5.7"/>
    </reaction>
</comment>
<dbReference type="Proteomes" id="UP001310692">
    <property type="component" value="Unassembled WGS sequence"/>
</dbReference>
<evidence type="ECO:0000256" key="7">
    <source>
        <dbReference type="ARBA" id="ARBA00022840"/>
    </source>
</evidence>
<dbReference type="EMBL" id="JAZDRO010000003">
    <property type="protein sequence ID" value="MEE2566801.1"/>
    <property type="molecule type" value="Genomic_DNA"/>
</dbReference>
<feature type="active site" description="Acyl-ester intermediate" evidence="10">
    <location>
        <position position="181"/>
    </location>
</feature>
<dbReference type="InterPro" id="IPR023631">
    <property type="entry name" value="Amidase_dom"/>
</dbReference>